<evidence type="ECO:0000313" key="2">
    <source>
        <dbReference type="EMBL" id="MTD13554.1"/>
    </source>
</evidence>
<accession>A0A7K1FKZ9</accession>
<feature type="transmembrane region" description="Helical" evidence="1">
    <location>
        <begin position="192"/>
        <end position="210"/>
    </location>
</feature>
<dbReference type="AlphaFoldDB" id="A0A7K1FKZ9"/>
<name>A0A7K1FKZ9_9ACTN</name>
<protein>
    <submittedName>
        <fullName evidence="2">ABC transporter permease subunit</fullName>
    </submittedName>
</protein>
<organism evidence="2 3">
    <name type="scientific">Nakamurella alba</name>
    <dbReference type="NCBI Taxonomy" id="2665158"/>
    <lineage>
        <taxon>Bacteria</taxon>
        <taxon>Bacillati</taxon>
        <taxon>Actinomycetota</taxon>
        <taxon>Actinomycetes</taxon>
        <taxon>Nakamurellales</taxon>
        <taxon>Nakamurellaceae</taxon>
        <taxon>Nakamurella</taxon>
    </lineage>
</organism>
<keyword evidence="3" id="KW-1185">Reference proteome</keyword>
<feature type="transmembrane region" description="Helical" evidence="1">
    <location>
        <begin position="165"/>
        <end position="185"/>
    </location>
</feature>
<keyword evidence="1" id="KW-1133">Transmembrane helix</keyword>
<dbReference type="GO" id="GO:0140359">
    <property type="term" value="F:ABC-type transporter activity"/>
    <property type="evidence" value="ECO:0007669"/>
    <property type="project" value="InterPro"/>
</dbReference>
<evidence type="ECO:0000256" key="1">
    <source>
        <dbReference type="SAM" id="Phobius"/>
    </source>
</evidence>
<dbReference type="Proteomes" id="UP000460221">
    <property type="component" value="Unassembled WGS sequence"/>
</dbReference>
<feature type="transmembrane region" description="Helical" evidence="1">
    <location>
        <begin position="117"/>
        <end position="145"/>
    </location>
</feature>
<feature type="transmembrane region" description="Helical" evidence="1">
    <location>
        <begin position="75"/>
        <end position="96"/>
    </location>
</feature>
<keyword evidence="1" id="KW-0472">Membrane</keyword>
<dbReference type="EMBL" id="WLYK01000001">
    <property type="protein sequence ID" value="MTD13554.1"/>
    <property type="molecule type" value="Genomic_DNA"/>
</dbReference>
<comment type="caution">
    <text evidence="2">The sequence shown here is derived from an EMBL/GenBank/DDBJ whole genome shotgun (WGS) entry which is preliminary data.</text>
</comment>
<dbReference type="RefSeq" id="WP_154767388.1">
    <property type="nucleotide sequence ID" value="NZ_WLYK01000001.1"/>
</dbReference>
<sequence length="315" mass="34125">MIWLVWRQHRRQALFAVLGLLALAAFVVPSGLGMRRSYDDLGLGCIQAAGDGDLPGTCLDAIRTFTSQYSIEGSLSILLMFVPMLIGIFWGAPLVARELEHGTHRLVWTQGVSRRQWAVAKFGLVGGFTLLVALVFGFGVSWWMAPLNTAGIPRFDVFNFDVGGLAPVGYTLFALALGIVGGSLWRKVLPAMAASLVVFIGVRVAVTAFARPHFAAPVERGTSVEVLDTGVDPLAGDWVQGMEVRAADGSLLMDHASTVCNPGADDCGSMTGAVNWVMYQPGDRYWMFQLIETGIYVALAGVLLWFAFRRVRQLA</sequence>
<reference evidence="2 3" key="1">
    <citation type="submission" date="2019-11" db="EMBL/GenBank/DDBJ databases">
        <authorList>
            <person name="Jiang L.-Q."/>
        </authorList>
    </citation>
    <scope>NUCLEOTIDE SEQUENCE [LARGE SCALE GENOMIC DNA]</scope>
    <source>
        <strain evidence="2 3">YIM 132087</strain>
    </source>
</reference>
<feature type="transmembrane region" description="Helical" evidence="1">
    <location>
        <begin position="286"/>
        <end position="308"/>
    </location>
</feature>
<keyword evidence="1" id="KW-0812">Transmembrane</keyword>
<dbReference type="GO" id="GO:0005886">
    <property type="term" value="C:plasma membrane"/>
    <property type="evidence" value="ECO:0007669"/>
    <property type="project" value="UniProtKB-SubCell"/>
</dbReference>
<proteinExistence type="predicted"/>
<gene>
    <name evidence="2" type="ORF">GIS00_06295</name>
</gene>
<evidence type="ECO:0000313" key="3">
    <source>
        <dbReference type="Proteomes" id="UP000460221"/>
    </source>
</evidence>